<evidence type="ECO:0000313" key="4">
    <source>
        <dbReference type="Proteomes" id="UP000002941"/>
    </source>
</evidence>
<dbReference type="PANTHER" id="PTHR33434:SF4">
    <property type="entry name" value="PHOSPHATASE PROTEIN"/>
    <property type="match status" value="1"/>
</dbReference>
<accession>J1H2R0</accession>
<dbReference type="EMBL" id="AKFT01000177">
    <property type="protein sequence ID" value="EJF39543.1"/>
    <property type="molecule type" value="Genomic_DNA"/>
</dbReference>
<name>J1H2R0_9ACTO</name>
<keyword evidence="4" id="KW-1185">Reference proteome</keyword>
<dbReference type="SMART" id="SM01120">
    <property type="entry name" value="Dak2"/>
    <property type="match status" value="1"/>
</dbReference>
<comment type="caution">
    <text evidence="3">The sequence shown here is derived from an EMBL/GenBank/DDBJ whole genome shotgun (WGS) entry which is preliminary data.</text>
</comment>
<protein>
    <submittedName>
        <fullName evidence="3">DAK2 domain protein</fullName>
    </submittedName>
</protein>
<feature type="domain" description="DhaL" evidence="2">
    <location>
        <begin position="21"/>
        <end position="217"/>
    </location>
</feature>
<dbReference type="InterPro" id="IPR004007">
    <property type="entry name" value="DhaL_dom"/>
</dbReference>
<dbReference type="Proteomes" id="UP000002941">
    <property type="component" value="Unassembled WGS sequence"/>
</dbReference>
<gene>
    <name evidence="3" type="ORF">HMPREF1318_0082</name>
</gene>
<feature type="region of interest" description="Disordered" evidence="1">
    <location>
        <begin position="386"/>
        <end position="410"/>
    </location>
</feature>
<dbReference type="AlphaFoldDB" id="J1H2R0"/>
<organism evidence="3 4">
    <name type="scientific">Actinomyces massiliensis F0489</name>
    <dbReference type="NCBI Taxonomy" id="1125718"/>
    <lineage>
        <taxon>Bacteria</taxon>
        <taxon>Bacillati</taxon>
        <taxon>Actinomycetota</taxon>
        <taxon>Actinomycetes</taxon>
        <taxon>Actinomycetales</taxon>
        <taxon>Actinomycetaceae</taxon>
        <taxon>Actinomyces</taxon>
    </lineage>
</organism>
<dbReference type="Pfam" id="PF21645">
    <property type="entry name" value="FakA-like_M"/>
    <property type="match status" value="1"/>
</dbReference>
<evidence type="ECO:0000256" key="1">
    <source>
        <dbReference type="SAM" id="MobiDB-lite"/>
    </source>
</evidence>
<feature type="compositionally biased region" description="Polar residues" evidence="1">
    <location>
        <begin position="397"/>
        <end position="406"/>
    </location>
</feature>
<dbReference type="PROSITE" id="PS51480">
    <property type="entry name" value="DHAL"/>
    <property type="match status" value="1"/>
</dbReference>
<dbReference type="InterPro" id="IPR036117">
    <property type="entry name" value="DhaL_dom_sf"/>
</dbReference>
<reference evidence="3 4" key="1">
    <citation type="submission" date="2012-05" db="EMBL/GenBank/DDBJ databases">
        <authorList>
            <person name="Harkins D.M."/>
            <person name="Madupu R."/>
            <person name="Durkin A.S."/>
            <person name="Torralba M."/>
            <person name="Methe B."/>
            <person name="Sutton G.G."/>
            <person name="Nelson K.E."/>
        </authorList>
    </citation>
    <scope>NUCLEOTIDE SEQUENCE [LARGE SCALE GENOMIC DNA]</scope>
    <source>
        <strain evidence="3 4">F0489</strain>
    </source>
</reference>
<dbReference type="SUPFAM" id="SSF101473">
    <property type="entry name" value="DhaL-like"/>
    <property type="match status" value="1"/>
</dbReference>
<dbReference type="InterPro" id="IPR033470">
    <property type="entry name" value="FakA-like_C"/>
</dbReference>
<dbReference type="InterPro" id="IPR050270">
    <property type="entry name" value="DegV_domain_contain"/>
</dbReference>
<sequence length="622" mass="64432">MTRQMSGQPPTPAPVRALTAPVLRDWLRLVRRTEEITRTLVDSLNVFPVPDSDTGTNVLLTVRAACDAIRLLPASADLVQVSRAAADGAIRGARGNSGLLVSQALAALADVCAEGPDPTALRPVEIVHAYERIADTTWAAVSRPVGGTLLTVARDAAAAARTALEESEPAAPASVSTICAAAAFGAQESVVETAGLGHGPVDAGGAALMLMLTCLSDTVDTEARAELDDGADGAVELPKPCTEVAHQMLVDLVAGATHGVTGPSDAVQATSAGEFEVMYLLDATATQASALRSELERIGDSVGVVGTPDALGMGLYQVHVHTDTPRAALPRAGRARQVCVHHLHPTALAVATGWEEDEPPLPAAGRAEGDAHVVSFERLAARREKHRAARRDRSMRQHPSQLSPSVSEAERTGVITCTRAPGLIEQLARTGAVVVLHPERDGIIRAAVDLGLGRVIVLPCDSECAAHAHEAARFLAARSSVSRVRGAVEPAPVPGESVQLLVCDTDDEARVLAAAVAVAGRAEDLTTMAGRAGRAAIELRTLALSGTDAEADAVVSALDAALRPEDELTTVILGRDAMPDVGALVAEAVTHYGERVLGDPDAIEVVIHAGGQARPDVLLALE</sequence>
<dbReference type="Pfam" id="PF02734">
    <property type="entry name" value="Dak2"/>
    <property type="match status" value="1"/>
</dbReference>
<dbReference type="SMART" id="SM01121">
    <property type="entry name" value="Dak1_2"/>
    <property type="match status" value="1"/>
</dbReference>
<dbReference type="GO" id="GO:0004371">
    <property type="term" value="F:glycerone kinase activity"/>
    <property type="evidence" value="ECO:0007669"/>
    <property type="project" value="InterPro"/>
</dbReference>
<evidence type="ECO:0000313" key="3">
    <source>
        <dbReference type="EMBL" id="EJF39543.1"/>
    </source>
</evidence>
<dbReference type="PATRIC" id="fig|1125718.3.peg.2251"/>
<dbReference type="PANTHER" id="PTHR33434">
    <property type="entry name" value="DEGV DOMAIN-CONTAINING PROTEIN DR_1986-RELATED"/>
    <property type="match status" value="1"/>
</dbReference>
<dbReference type="eggNOG" id="COG1461">
    <property type="taxonomic scope" value="Bacteria"/>
</dbReference>
<proteinExistence type="predicted"/>
<dbReference type="GO" id="GO:0006071">
    <property type="term" value="P:glycerol metabolic process"/>
    <property type="evidence" value="ECO:0007669"/>
    <property type="project" value="InterPro"/>
</dbReference>
<evidence type="ECO:0000259" key="2">
    <source>
        <dbReference type="PROSITE" id="PS51480"/>
    </source>
</evidence>
<dbReference type="InterPro" id="IPR048394">
    <property type="entry name" value="FakA-like_M"/>
</dbReference>
<dbReference type="Gene3D" id="1.25.40.340">
    <property type="match status" value="1"/>
</dbReference>